<dbReference type="PROSITE" id="PS51257">
    <property type="entry name" value="PROKAR_LIPOPROTEIN"/>
    <property type="match status" value="1"/>
</dbReference>
<accession>A0AA37HFU0</accession>
<dbReference type="Proteomes" id="UP001055286">
    <property type="component" value="Unassembled WGS sequence"/>
</dbReference>
<feature type="chain" id="PRO_5041277342" evidence="2">
    <location>
        <begin position="23"/>
        <end position="222"/>
    </location>
</feature>
<evidence type="ECO:0000256" key="2">
    <source>
        <dbReference type="SAM" id="SignalP"/>
    </source>
</evidence>
<dbReference type="EMBL" id="BPQJ01000033">
    <property type="protein sequence ID" value="GJD64994.1"/>
    <property type="molecule type" value="Genomic_DNA"/>
</dbReference>
<sequence length="222" mass="23198">MRAVASVSARTCPAVCPASATAACASRAEPSTWRPISATEAPSSSAATATVSTLEAASSAAAATAVDCAAVCVAVAVMAWAVPRSSPEAAATVAMTPVIAVSKPWISSFSDAARRIRRSSSASLSPRSRSRSIALSRKTRTARAIAPTSSRRPASGTARSVRPSERPVIAARRRSIGRTTERTIRSETPPRTSRMTRPATARRSTWATIIARRSLTYSLTPM</sequence>
<reference evidence="3" key="1">
    <citation type="journal article" date="2016" name="Front. Microbiol.">
        <title>Genome Sequence of the Piezophilic, Mesophilic Sulfate-Reducing Bacterium Desulfovibrio indicus J2T.</title>
        <authorList>
            <person name="Cao J."/>
            <person name="Maignien L."/>
            <person name="Shao Z."/>
            <person name="Alain K."/>
            <person name="Jebbar M."/>
        </authorList>
    </citation>
    <scope>NUCLEOTIDE SEQUENCE</scope>
    <source>
        <strain evidence="3">JCM 32048</strain>
    </source>
</reference>
<feature type="signal peptide" evidence="2">
    <location>
        <begin position="1"/>
        <end position="22"/>
    </location>
</feature>
<protein>
    <submittedName>
        <fullName evidence="3">Uncharacterized protein</fullName>
    </submittedName>
</protein>
<keyword evidence="4" id="KW-1185">Reference proteome</keyword>
<feature type="region of interest" description="Disordered" evidence="1">
    <location>
        <begin position="117"/>
        <end position="202"/>
    </location>
</feature>
<reference evidence="3" key="2">
    <citation type="submission" date="2021-08" db="EMBL/GenBank/DDBJ databases">
        <authorList>
            <person name="Tani A."/>
            <person name="Ola A."/>
            <person name="Ogura Y."/>
            <person name="Katsura K."/>
            <person name="Hayashi T."/>
        </authorList>
    </citation>
    <scope>NUCLEOTIDE SEQUENCE</scope>
    <source>
        <strain evidence="3">JCM 32048</strain>
    </source>
</reference>
<dbReference type="AlphaFoldDB" id="A0AA37HFU0"/>
<keyword evidence="2" id="KW-0732">Signal</keyword>
<proteinExistence type="predicted"/>
<evidence type="ECO:0000256" key="1">
    <source>
        <dbReference type="SAM" id="MobiDB-lite"/>
    </source>
</evidence>
<comment type="caution">
    <text evidence="3">The sequence shown here is derived from an EMBL/GenBank/DDBJ whole genome shotgun (WGS) entry which is preliminary data.</text>
</comment>
<name>A0AA37HFU0_9HYPH</name>
<gene>
    <name evidence="3" type="ORF">MPEAHAMD_5180</name>
</gene>
<evidence type="ECO:0000313" key="4">
    <source>
        <dbReference type="Proteomes" id="UP001055286"/>
    </source>
</evidence>
<evidence type="ECO:0000313" key="3">
    <source>
        <dbReference type="EMBL" id="GJD64994.1"/>
    </source>
</evidence>
<organism evidence="3 4">
    <name type="scientific">Methylobacterium frigidaeris</name>
    <dbReference type="NCBI Taxonomy" id="2038277"/>
    <lineage>
        <taxon>Bacteria</taxon>
        <taxon>Pseudomonadati</taxon>
        <taxon>Pseudomonadota</taxon>
        <taxon>Alphaproteobacteria</taxon>
        <taxon>Hyphomicrobiales</taxon>
        <taxon>Methylobacteriaceae</taxon>
        <taxon>Methylobacterium</taxon>
    </lineage>
</organism>
<feature type="compositionally biased region" description="Low complexity" evidence="1">
    <location>
        <begin position="119"/>
        <end position="136"/>
    </location>
</feature>